<feature type="region of interest" description="Disordered" evidence="1">
    <location>
        <begin position="80"/>
        <end position="123"/>
    </location>
</feature>
<accession>A0AA47M237</accession>
<evidence type="ECO:0000313" key="4">
    <source>
        <dbReference type="EMBL" id="KAK0132225.1"/>
    </source>
</evidence>
<evidence type="ECO:0000256" key="1">
    <source>
        <dbReference type="SAM" id="MobiDB-lite"/>
    </source>
</evidence>
<name>A0AA47M237_MERPO</name>
<feature type="compositionally biased region" description="Polar residues" evidence="1">
    <location>
        <begin position="512"/>
        <end position="529"/>
    </location>
</feature>
<evidence type="ECO:0000313" key="5">
    <source>
        <dbReference type="Proteomes" id="UP001174136"/>
    </source>
</evidence>
<gene>
    <name evidence="4" type="ORF">N1851_032970</name>
</gene>
<feature type="domain" description="TRAPP14 N-terminal" evidence="2">
    <location>
        <begin position="9"/>
        <end position="366"/>
    </location>
</feature>
<organism evidence="4 5">
    <name type="scientific">Merluccius polli</name>
    <name type="common">Benguela hake</name>
    <name type="synonym">Merluccius cadenati</name>
    <dbReference type="NCBI Taxonomy" id="89951"/>
    <lineage>
        <taxon>Eukaryota</taxon>
        <taxon>Metazoa</taxon>
        <taxon>Chordata</taxon>
        <taxon>Craniata</taxon>
        <taxon>Vertebrata</taxon>
        <taxon>Euteleostomi</taxon>
        <taxon>Actinopterygii</taxon>
        <taxon>Neopterygii</taxon>
        <taxon>Teleostei</taxon>
        <taxon>Neoteleostei</taxon>
        <taxon>Acanthomorphata</taxon>
        <taxon>Zeiogadaria</taxon>
        <taxon>Gadariae</taxon>
        <taxon>Gadiformes</taxon>
        <taxon>Gadoidei</taxon>
        <taxon>Merlucciidae</taxon>
        <taxon>Merluccius</taxon>
    </lineage>
</organism>
<dbReference type="PANTHER" id="PTHR16096:SF8">
    <property type="entry name" value="TRAFFICKING PROTEIN PARTICLE COMPLEX SUBUNIT 14"/>
    <property type="match status" value="1"/>
</dbReference>
<reference evidence="4" key="1">
    <citation type="journal article" date="2023" name="Front. Mar. Sci.">
        <title>A new Merluccius polli reference genome to investigate the effects of global change in West African waters.</title>
        <authorList>
            <person name="Mateo J.L."/>
            <person name="Blanco-Fernandez C."/>
            <person name="Garcia-Vazquez E."/>
            <person name="Machado-Schiaffino G."/>
        </authorList>
    </citation>
    <scope>NUCLEOTIDE SEQUENCE</scope>
    <source>
        <strain evidence="4">C29</strain>
        <tissue evidence="4">Fin</tissue>
    </source>
</reference>
<keyword evidence="5" id="KW-1185">Reference proteome</keyword>
<dbReference type="AlphaFoldDB" id="A0AA47M237"/>
<proteinExistence type="predicted"/>
<feature type="compositionally biased region" description="Basic and acidic residues" evidence="1">
    <location>
        <begin position="501"/>
        <end position="510"/>
    </location>
</feature>
<dbReference type="GO" id="GO:0043014">
    <property type="term" value="F:alpha-tubulin binding"/>
    <property type="evidence" value="ECO:0007669"/>
    <property type="project" value="InterPro"/>
</dbReference>
<feature type="compositionally biased region" description="Pro residues" evidence="1">
    <location>
        <begin position="548"/>
        <end position="560"/>
    </location>
</feature>
<dbReference type="InterPro" id="IPR031626">
    <property type="entry name" value="TRAPPC14"/>
</dbReference>
<dbReference type="Pfam" id="PF23652">
    <property type="entry name" value="TRAPP14_C"/>
    <property type="match status" value="1"/>
</dbReference>
<evidence type="ECO:0000259" key="2">
    <source>
        <dbReference type="Pfam" id="PF15806"/>
    </source>
</evidence>
<dbReference type="PANTHER" id="PTHR16096">
    <property type="entry name" value="MICROTUBULE-ASSOCIATED PROTEIN 11"/>
    <property type="match status" value="1"/>
</dbReference>
<dbReference type="InterPro" id="IPR055453">
    <property type="entry name" value="TRAPP14_N"/>
</dbReference>
<dbReference type="GO" id="GO:0060271">
    <property type="term" value="P:cilium assembly"/>
    <property type="evidence" value="ECO:0007669"/>
    <property type="project" value="InterPro"/>
</dbReference>
<comment type="caution">
    <text evidence="4">The sequence shown here is derived from an EMBL/GenBank/DDBJ whole genome shotgun (WGS) entry which is preliminary data.</text>
</comment>
<dbReference type="Proteomes" id="UP001174136">
    <property type="component" value="Unassembled WGS sequence"/>
</dbReference>
<dbReference type="GO" id="GO:1990071">
    <property type="term" value="C:TRAPPII protein complex"/>
    <property type="evidence" value="ECO:0007669"/>
    <property type="project" value="TreeGrafter"/>
</dbReference>
<protein>
    <recommendedName>
        <fullName evidence="6">Microtubule associated protein 11</fullName>
    </recommendedName>
</protein>
<evidence type="ECO:0000259" key="3">
    <source>
        <dbReference type="Pfam" id="PF23652"/>
    </source>
</evidence>
<feature type="compositionally biased region" description="Low complexity" evidence="1">
    <location>
        <begin position="487"/>
        <end position="497"/>
    </location>
</feature>
<feature type="domain" description="TRAPP14 C-terminal" evidence="3">
    <location>
        <begin position="367"/>
        <end position="575"/>
    </location>
</feature>
<dbReference type="InterPro" id="IPR055452">
    <property type="entry name" value="TRAPP14_C"/>
</dbReference>
<feature type="region of interest" description="Disordered" evidence="1">
    <location>
        <begin position="473"/>
        <end position="560"/>
    </location>
</feature>
<dbReference type="Pfam" id="PF15806">
    <property type="entry name" value="TRAPP14_N"/>
    <property type="match status" value="1"/>
</dbReference>
<dbReference type="EMBL" id="JAOPHQ010006279">
    <property type="protein sequence ID" value="KAK0132225.1"/>
    <property type="molecule type" value="Genomic_DNA"/>
</dbReference>
<evidence type="ECO:0008006" key="6">
    <source>
        <dbReference type="Google" id="ProtNLM"/>
    </source>
</evidence>
<feature type="compositionally biased region" description="Low complexity" evidence="1">
    <location>
        <begin position="80"/>
        <end position="95"/>
    </location>
</feature>
<sequence>MVATAESQCEYLLYFPAVPVPDPADRDRFRSAPRRRHLYLGETVRFLLVLRRRDGAAAAAGWTELVRSLSAVASVSQQQQQQRQQEQQQESSQLQHDFRGVSCSDGDGDEDEEGSRDFRPCEPLLTHNVGRQSRTAESLLPLESPVVVDDEVVFPLTVSLDQLPVNTVKAKIVVTVWKEEQERAEVREHGYLRVLQFRSPTHTFRQDLRTFKAQVSTTLNVLPPPTVKCQQMTVTGKHLTMLKVLNSSSLEELCIRDMKILPNYNSSYLPMMPDGSVLVMDNLRSLWTPFNGWRAKSSRLPSMLSALEEQNFLFQLQLRDRPEEDSDEGLELPLIAVVQWSTSRLPFTRYISTHYSLPSVRLNRPQLVMTASCPGAVRPRKCFQVKYTLQNNLQDFLSIRLVWTPEGSSSGGSLGVVPAGLGAVVCQTPHNDLGPCRKGSTLSFTVAFQILQAGLFELSQNMKLKLQFTAVAAADTSPTKEGRDRGGPSLSQRSSPSSPRPVRELLERHSMGRSQSFSYEQPSKSQFTRAASVMERRAVTPPVGSPSGRPPPLYRTPALPPLDKIAKRECKVLVVLEPAVEDG</sequence>